<dbReference type="HOGENOM" id="CLU_203389_0_0_1"/>
<sequence length="70" mass="7887">MKAVFGIVCVEWRFRSARDLSLEFELVTVAQWGTALKCQGTFSIEVHEYEVKVEIKSTRLSKGHEVGQGA</sequence>
<evidence type="ECO:0000313" key="1">
    <source>
        <dbReference type="EMBL" id="EXA48477.1"/>
    </source>
</evidence>
<gene>
    <name evidence="1" type="ORF">FOVG_05193</name>
</gene>
<reference evidence="1" key="2">
    <citation type="submission" date="2012-05" db="EMBL/GenBank/DDBJ databases">
        <title>Annotation of the Genome Sequence of Fusarium oxysporum HDV247.</title>
        <authorList>
            <consortium name="The Broad Institute Genomics Platform"/>
            <person name="Ma L.-J."/>
            <person name="Corby-Kistler H."/>
            <person name="Broz K."/>
            <person name="Gale L.R."/>
            <person name="Jonkers W."/>
            <person name="O'Donnell K."/>
            <person name="Ploetz R."/>
            <person name="Steinberg C."/>
            <person name="Schwartz D.C."/>
            <person name="VanEtten H."/>
            <person name="Zhou S."/>
            <person name="Young S.K."/>
            <person name="Zeng Q."/>
            <person name="Gargeya S."/>
            <person name="Fitzgerald M."/>
            <person name="Abouelleil A."/>
            <person name="Alvarado L."/>
            <person name="Chapman S.B."/>
            <person name="Gainer-Dewar J."/>
            <person name="Goldberg J."/>
            <person name="Griggs A."/>
            <person name="Gujja S."/>
            <person name="Hansen M."/>
            <person name="Howarth C."/>
            <person name="Imamovic A."/>
            <person name="Ireland A."/>
            <person name="Larimer J."/>
            <person name="McCowan C."/>
            <person name="Murphy C."/>
            <person name="Pearson M."/>
            <person name="Poon T.W."/>
            <person name="Priest M."/>
            <person name="Roberts A."/>
            <person name="Saif S."/>
            <person name="Shea T."/>
            <person name="Sykes S."/>
            <person name="Wortman J."/>
            <person name="Nusbaum C."/>
            <person name="Birren B."/>
        </authorList>
    </citation>
    <scope>NUCLEOTIDE SEQUENCE</scope>
    <source>
        <strain evidence="1">HDV247</strain>
    </source>
</reference>
<name>W9Q1Q1_FUSOX</name>
<proteinExistence type="predicted"/>
<organism evidence="1">
    <name type="scientific">Fusarium oxysporum f. sp. pisi HDV247</name>
    <dbReference type="NCBI Taxonomy" id="1080344"/>
    <lineage>
        <taxon>Eukaryota</taxon>
        <taxon>Fungi</taxon>
        <taxon>Dikarya</taxon>
        <taxon>Ascomycota</taxon>
        <taxon>Pezizomycotina</taxon>
        <taxon>Sordariomycetes</taxon>
        <taxon>Hypocreomycetidae</taxon>
        <taxon>Hypocreales</taxon>
        <taxon>Nectriaceae</taxon>
        <taxon>Fusarium</taxon>
        <taxon>Fusarium oxysporum species complex</taxon>
    </lineage>
</organism>
<dbReference type="AlphaFoldDB" id="W9Q1Q1"/>
<accession>W9Q1Q1</accession>
<dbReference type="Proteomes" id="UP000030751">
    <property type="component" value="Unassembled WGS sequence"/>
</dbReference>
<dbReference type="EMBL" id="JH650970">
    <property type="protein sequence ID" value="EXA48477.1"/>
    <property type="molecule type" value="Genomic_DNA"/>
</dbReference>
<reference evidence="1" key="1">
    <citation type="submission" date="2011-10" db="EMBL/GenBank/DDBJ databases">
        <title>The Genome Sequence of Fusarium oxysporum HDV247.</title>
        <authorList>
            <consortium name="The Broad Institute Genome Sequencing Platform"/>
            <person name="Ma L.-J."/>
            <person name="Gale L.R."/>
            <person name="Schwartz D.C."/>
            <person name="Zhou S."/>
            <person name="Corby-Kistler H."/>
            <person name="Young S.K."/>
            <person name="Zeng Q."/>
            <person name="Gargeya S."/>
            <person name="Fitzgerald M."/>
            <person name="Haas B."/>
            <person name="Abouelleil A."/>
            <person name="Alvarado L."/>
            <person name="Arachchi H.M."/>
            <person name="Berlin A."/>
            <person name="Brown A."/>
            <person name="Chapman S.B."/>
            <person name="Chen Z."/>
            <person name="Dunbar C."/>
            <person name="Freedman E."/>
            <person name="Gearin G."/>
            <person name="Goldberg J."/>
            <person name="Griggs A."/>
            <person name="Gujja S."/>
            <person name="Heiman D."/>
            <person name="Howarth C."/>
            <person name="Larson L."/>
            <person name="Lui A."/>
            <person name="MacDonald P.J.P."/>
            <person name="Montmayeur A."/>
            <person name="Murphy C."/>
            <person name="Neiman D."/>
            <person name="Pearson M."/>
            <person name="Priest M."/>
            <person name="Roberts A."/>
            <person name="Saif S."/>
            <person name="Shea T."/>
            <person name="Shenoy N."/>
            <person name="Sisk P."/>
            <person name="Stolte C."/>
            <person name="Sykes S."/>
            <person name="Wortman J."/>
            <person name="Nusbaum C."/>
            <person name="Birren B."/>
        </authorList>
    </citation>
    <scope>NUCLEOTIDE SEQUENCE [LARGE SCALE GENOMIC DNA]</scope>
    <source>
        <strain evidence="1">HDV247</strain>
    </source>
</reference>
<protein>
    <submittedName>
        <fullName evidence="1">Uncharacterized protein</fullName>
    </submittedName>
</protein>